<dbReference type="Proteomes" id="UP000765507">
    <property type="component" value="Unassembled WGS sequence"/>
</dbReference>
<evidence type="ECO:0000256" key="1">
    <source>
        <dbReference type="SAM" id="MobiDB-lite"/>
    </source>
</evidence>
<feature type="non-terminal residue" evidence="3">
    <location>
        <position position="64"/>
    </location>
</feature>
<dbReference type="SUPFAM" id="SSF51045">
    <property type="entry name" value="WW domain"/>
    <property type="match status" value="1"/>
</dbReference>
<dbReference type="InterPro" id="IPR001202">
    <property type="entry name" value="WW_dom"/>
</dbReference>
<organism evidence="3 4">
    <name type="scientific">Chelydra serpentina</name>
    <name type="common">Snapping turtle</name>
    <name type="synonym">Testudo serpentina</name>
    <dbReference type="NCBI Taxonomy" id="8475"/>
    <lineage>
        <taxon>Eukaryota</taxon>
        <taxon>Metazoa</taxon>
        <taxon>Chordata</taxon>
        <taxon>Craniata</taxon>
        <taxon>Vertebrata</taxon>
        <taxon>Euteleostomi</taxon>
        <taxon>Archelosauria</taxon>
        <taxon>Testudinata</taxon>
        <taxon>Testudines</taxon>
        <taxon>Cryptodira</taxon>
        <taxon>Durocryptodira</taxon>
        <taxon>Americhelydia</taxon>
        <taxon>Chelydroidea</taxon>
        <taxon>Chelydridae</taxon>
        <taxon>Chelydra</taxon>
    </lineage>
</organism>
<dbReference type="EMBL" id="JAHGAV010007534">
    <property type="protein sequence ID" value="KAG6920437.1"/>
    <property type="molecule type" value="Genomic_DNA"/>
</dbReference>
<evidence type="ECO:0000313" key="4">
    <source>
        <dbReference type="Proteomes" id="UP000765507"/>
    </source>
</evidence>
<keyword evidence="4" id="KW-1185">Reference proteome</keyword>
<feature type="domain" description="WW" evidence="2">
    <location>
        <begin position="1"/>
        <end position="27"/>
    </location>
</feature>
<protein>
    <submittedName>
        <fullName evidence="3">Pleckstrin homology domain containing A5</fullName>
    </submittedName>
</protein>
<sequence length="64" mass="7159">SYGISQGGRLFFINEEVKSTTWLHPHIGEAVITRHRSSGNGPALCRRESDRLPFIPPPPPQPPR</sequence>
<evidence type="ECO:0000259" key="2">
    <source>
        <dbReference type="PROSITE" id="PS50020"/>
    </source>
</evidence>
<dbReference type="OrthoDB" id="43122at2759"/>
<evidence type="ECO:0000313" key="3">
    <source>
        <dbReference type="EMBL" id="KAG6920437.1"/>
    </source>
</evidence>
<feature type="region of interest" description="Disordered" evidence="1">
    <location>
        <begin position="35"/>
        <end position="64"/>
    </location>
</feature>
<comment type="caution">
    <text evidence="3">The sequence shown here is derived from an EMBL/GenBank/DDBJ whole genome shotgun (WGS) entry which is preliminary data.</text>
</comment>
<dbReference type="AlphaFoldDB" id="A0A8T1RV03"/>
<reference evidence="3 4" key="1">
    <citation type="journal article" date="2020" name="G3 (Bethesda)">
        <title>Draft Genome of the Common Snapping Turtle, Chelydra serpentina, a Model for Phenotypic Plasticity in Reptiles.</title>
        <authorList>
            <person name="Das D."/>
            <person name="Singh S.K."/>
            <person name="Bierstedt J."/>
            <person name="Erickson A."/>
            <person name="Galli G.L.J."/>
            <person name="Crossley D.A. 2nd"/>
            <person name="Rhen T."/>
        </authorList>
    </citation>
    <scope>NUCLEOTIDE SEQUENCE [LARGE SCALE GENOMIC DNA]</scope>
    <source>
        <strain evidence="3">KW</strain>
    </source>
</reference>
<dbReference type="PROSITE" id="PS50020">
    <property type="entry name" value="WW_DOMAIN_2"/>
    <property type="match status" value="1"/>
</dbReference>
<accession>A0A8T1RV03</accession>
<name>A0A8T1RV03_CHESE</name>
<dbReference type="InterPro" id="IPR036020">
    <property type="entry name" value="WW_dom_sf"/>
</dbReference>
<proteinExistence type="predicted"/>
<gene>
    <name evidence="3" type="ORF">G0U57_019201</name>
</gene>
<feature type="compositionally biased region" description="Pro residues" evidence="1">
    <location>
        <begin position="54"/>
        <end position="64"/>
    </location>
</feature>